<evidence type="ECO:0008006" key="13">
    <source>
        <dbReference type="Google" id="ProtNLM"/>
    </source>
</evidence>
<evidence type="ECO:0000256" key="7">
    <source>
        <dbReference type="RuleBase" id="RU003971"/>
    </source>
</evidence>
<dbReference type="GO" id="GO:0097169">
    <property type="term" value="C:AIM2 inflammasome complex"/>
    <property type="evidence" value="ECO:0007669"/>
    <property type="project" value="TreeGrafter"/>
</dbReference>
<dbReference type="InterPro" id="IPR001309">
    <property type="entry name" value="Pept_C14_p20"/>
</dbReference>
<dbReference type="GO" id="GO:0004197">
    <property type="term" value="F:cysteine-type endopeptidase activity"/>
    <property type="evidence" value="ECO:0007669"/>
    <property type="project" value="InterPro"/>
</dbReference>
<dbReference type="InterPro" id="IPR033139">
    <property type="entry name" value="Caspase_cys_AS"/>
</dbReference>
<dbReference type="PRINTS" id="PR00376">
    <property type="entry name" value="IL1BCENZYME"/>
</dbReference>
<accession>A0A3B5LZB4</accession>
<comment type="similarity">
    <text evidence="1 7">Belongs to the peptidase C14A family.</text>
</comment>
<evidence type="ECO:0000256" key="6">
    <source>
        <dbReference type="PIRSR" id="PIRSR038001-1"/>
    </source>
</evidence>
<evidence type="ECO:0000256" key="1">
    <source>
        <dbReference type="ARBA" id="ARBA00010134"/>
    </source>
</evidence>
<evidence type="ECO:0000256" key="3">
    <source>
        <dbReference type="ARBA" id="ARBA00022801"/>
    </source>
</evidence>
<dbReference type="Gene3D" id="3.30.70.1470">
    <property type="entry name" value="Caspase-like"/>
    <property type="match status" value="1"/>
</dbReference>
<dbReference type="SUPFAM" id="SSF52129">
    <property type="entry name" value="Caspase-like"/>
    <property type="match status" value="1"/>
</dbReference>
<evidence type="ECO:0000313" key="12">
    <source>
        <dbReference type="Proteomes" id="UP000261380"/>
    </source>
</evidence>
<dbReference type="GO" id="GO:0072559">
    <property type="term" value="C:NLRP3 inflammasome complex"/>
    <property type="evidence" value="ECO:0007669"/>
    <property type="project" value="TreeGrafter"/>
</dbReference>
<proteinExistence type="inferred from homology"/>
<sequence>INDKETEKVKYRFVHKVSREVLRCLVDLLLEDQVLNGEEEDIICEGRYSRAGQARRLIDYVIRQGERASTRLIDHLQNIDPVLHKALGLSSDQPGLSAIKKTIFIFLVQSTPSVPTVEDFLKTIRTNPEVYPVTQTSLKNRVALLITNFKFSDKSMNRRGAEKDKKNMEKLLSNLGYEVVKYTNLTGKAIDEALIYFTKHPKLKHTDSVFVVLMSHGKLGKILGVDWKEDKPDEFPINNIFKHLGSKSCPELRDKPKVIIIQACRGGDSDLLLQILKLTDHAADMLHHLILEKDFICFSSCVPDTVSYRQRDRRSLLIQNIVEAFSPKSYQEDICGLFEKIEMVSKKC</sequence>
<dbReference type="GO" id="GO:0042981">
    <property type="term" value="P:regulation of apoptotic process"/>
    <property type="evidence" value="ECO:0007669"/>
    <property type="project" value="InterPro"/>
</dbReference>
<dbReference type="GeneTree" id="ENSGT00940000162428"/>
<dbReference type="GO" id="GO:0050727">
    <property type="term" value="P:regulation of inflammatory response"/>
    <property type="evidence" value="ECO:0007669"/>
    <property type="project" value="TreeGrafter"/>
</dbReference>
<dbReference type="InterPro" id="IPR015917">
    <property type="entry name" value="Pept_C14A"/>
</dbReference>
<feature type="active site" evidence="6">
    <location>
        <position position="264"/>
    </location>
</feature>
<dbReference type="PIRSF" id="PIRSF038001">
    <property type="entry name" value="Caspase_ICE"/>
    <property type="match status" value="1"/>
</dbReference>
<organism evidence="11 12">
    <name type="scientific">Xiphophorus couchianus</name>
    <name type="common">Monterrey platyfish</name>
    <dbReference type="NCBI Taxonomy" id="32473"/>
    <lineage>
        <taxon>Eukaryota</taxon>
        <taxon>Metazoa</taxon>
        <taxon>Chordata</taxon>
        <taxon>Craniata</taxon>
        <taxon>Vertebrata</taxon>
        <taxon>Euteleostomi</taxon>
        <taxon>Actinopterygii</taxon>
        <taxon>Neopterygii</taxon>
        <taxon>Teleostei</taxon>
        <taxon>Neoteleostei</taxon>
        <taxon>Acanthomorphata</taxon>
        <taxon>Ovalentaria</taxon>
        <taxon>Atherinomorphae</taxon>
        <taxon>Cyprinodontiformes</taxon>
        <taxon>Poeciliidae</taxon>
        <taxon>Poeciliinae</taxon>
        <taxon>Xiphophorus</taxon>
    </lineage>
</organism>
<evidence type="ECO:0000259" key="10">
    <source>
        <dbReference type="PROSITE" id="PS50209"/>
    </source>
</evidence>
<dbReference type="PANTHER" id="PTHR47901">
    <property type="entry name" value="CASPASE RECRUITMENT DOMAIN-CONTAINING PROTEIN 18"/>
    <property type="match status" value="1"/>
</dbReference>
<evidence type="ECO:0000256" key="2">
    <source>
        <dbReference type="ARBA" id="ARBA00022670"/>
    </source>
</evidence>
<reference evidence="11" key="2">
    <citation type="submission" date="2025-09" db="UniProtKB">
        <authorList>
            <consortium name="Ensembl"/>
        </authorList>
    </citation>
    <scope>IDENTIFICATION</scope>
</reference>
<keyword evidence="5" id="KW-0865">Zymogen</keyword>
<dbReference type="PANTHER" id="PTHR47901:SF3">
    <property type="entry name" value="CASPASE-1"/>
    <property type="match status" value="1"/>
</dbReference>
<dbReference type="InterPro" id="IPR016129">
    <property type="entry name" value="Caspase_his_AS"/>
</dbReference>
<dbReference type="InterPro" id="IPR002138">
    <property type="entry name" value="Pept_C14_p10"/>
</dbReference>
<keyword evidence="12" id="KW-1185">Reference proteome</keyword>
<evidence type="ECO:0000313" key="11">
    <source>
        <dbReference type="Ensembl" id="ENSXCOP00000016507.1"/>
    </source>
</evidence>
<keyword evidence="2" id="KW-0645">Protease</keyword>
<dbReference type="PROSITE" id="PS50207">
    <property type="entry name" value="CASPASE_P10"/>
    <property type="match status" value="1"/>
</dbReference>
<dbReference type="SMART" id="SM00115">
    <property type="entry name" value="CASc"/>
    <property type="match status" value="1"/>
</dbReference>
<dbReference type="PROSITE" id="PS50208">
    <property type="entry name" value="CASPASE_P20"/>
    <property type="match status" value="1"/>
</dbReference>
<protein>
    <recommendedName>
        <fullName evidence="13">Caspase a</fullName>
    </recommendedName>
</protein>
<feature type="active site" evidence="6">
    <location>
        <position position="216"/>
    </location>
</feature>
<dbReference type="InterPro" id="IPR011600">
    <property type="entry name" value="Pept_C14_caspase"/>
</dbReference>
<dbReference type="Proteomes" id="UP000261380">
    <property type="component" value="Unplaced"/>
</dbReference>
<evidence type="ECO:0000256" key="5">
    <source>
        <dbReference type="ARBA" id="ARBA00023145"/>
    </source>
</evidence>
<dbReference type="SUPFAM" id="SSF47986">
    <property type="entry name" value="DEATH domain"/>
    <property type="match status" value="1"/>
</dbReference>
<dbReference type="GO" id="GO:0072557">
    <property type="term" value="C:IPAF inflammasome complex"/>
    <property type="evidence" value="ECO:0007669"/>
    <property type="project" value="TreeGrafter"/>
</dbReference>
<dbReference type="Pfam" id="PF00656">
    <property type="entry name" value="Peptidase_C14"/>
    <property type="match status" value="1"/>
</dbReference>
<evidence type="ECO:0000256" key="4">
    <source>
        <dbReference type="ARBA" id="ARBA00022807"/>
    </source>
</evidence>
<dbReference type="InterPro" id="IPR002398">
    <property type="entry name" value="Pept_C14"/>
</dbReference>
<dbReference type="InterPro" id="IPR001315">
    <property type="entry name" value="CARD"/>
</dbReference>
<dbReference type="Pfam" id="PF00619">
    <property type="entry name" value="CARD"/>
    <property type="match status" value="1"/>
</dbReference>
<dbReference type="Gene3D" id="1.10.533.10">
    <property type="entry name" value="Death Domain, Fas"/>
    <property type="match status" value="1"/>
</dbReference>
<feature type="domain" description="Caspase family p20" evidence="9">
    <location>
        <begin position="139"/>
        <end position="268"/>
    </location>
</feature>
<keyword evidence="3" id="KW-0378">Hydrolase</keyword>
<dbReference type="InterPro" id="IPR011029">
    <property type="entry name" value="DEATH-like_dom_sf"/>
</dbReference>
<dbReference type="PROSITE" id="PS01121">
    <property type="entry name" value="CASPASE_HIS"/>
    <property type="match status" value="1"/>
</dbReference>
<dbReference type="AlphaFoldDB" id="A0A3B5LZB4"/>
<name>A0A3B5LZB4_9TELE</name>
<reference evidence="11" key="1">
    <citation type="submission" date="2025-08" db="UniProtKB">
        <authorList>
            <consortium name="Ensembl"/>
        </authorList>
    </citation>
    <scope>IDENTIFICATION</scope>
</reference>
<feature type="domain" description="Caspase family p10" evidence="8">
    <location>
        <begin position="285"/>
        <end position="348"/>
    </location>
</feature>
<dbReference type="Gene3D" id="3.40.50.1460">
    <property type="match status" value="1"/>
</dbReference>
<dbReference type="Ensembl" id="ENSXCOT00000016714.1">
    <property type="protein sequence ID" value="ENSXCOP00000016507.1"/>
    <property type="gene ID" value="ENSXCOG00000012455.1"/>
</dbReference>
<evidence type="ECO:0000259" key="8">
    <source>
        <dbReference type="PROSITE" id="PS50207"/>
    </source>
</evidence>
<evidence type="ECO:0000259" key="9">
    <source>
        <dbReference type="PROSITE" id="PS50208"/>
    </source>
</evidence>
<feature type="domain" description="CARD" evidence="10">
    <location>
        <begin position="1"/>
        <end position="91"/>
    </location>
</feature>
<dbReference type="PROSITE" id="PS50209">
    <property type="entry name" value="CARD"/>
    <property type="match status" value="1"/>
</dbReference>
<dbReference type="PROSITE" id="PS01122">
    <property type="entry name" value="CASPASE_CYS"/>
    <property type="match status" value="1"/>
</dbReference>
<dbReference type="InterPro" id="IPR029030">
    <property type="entry name" value="Caspase-like_dom_sf"/>
</dbReference>
<dbReference type="GO" id="GO:0006508">
    <property type="term" value="P:proteolysis"/>
    <property type="evidence" value="ECO:0007669"/>
    <property type="project" value="UniProtKB-KW"/>
</dbReference>
<keyword evidence="4" id="KW-0788">Thiol protease</keyword>